<keyword evidence="1" id="KW-0472">Membrane</keyword>
<evidence type="ECO:0000256" key="1">
    <source>
        <dbReference type="SAM" id="Phobius"/>
    </source>
</evidence>
<feature type="transmembrane region" description="Helical" evidence="1">
    <location>
        <begin position="139"/>
        <end position="156"/>
    </location>
</feature>
<dbReference type="RefSeq" id="WP_184137461.1">
    <property type="nucleotide sequence ID" value="NZ_JACHFL010000021.1"/>
</dbReference>
<keyword evidence="4" id="KW-1185">Reference proteome</keyword>
<evidence type="ECO:0000313" key="4">
    <source>
        <dbReference type="Proteomes" id="UP000552709"/>
    </source>
</evidence>
<gene>
    <name evidence="3" type="ORF">HNQ08_004851</name>
</gene>
<protein>
    <submittedName>
        <fullName evidence="3">Uncharacterized protein</fullName>
    </submittedName>
</protein>
<feature type="signal peptide" evidence="2">
    <location>
        <begin position="1"/>
        <end position="22"/>
    </location>
</feature>
<dbReference type="Proteomes" id="UP000552709">
    <property type="component" value="Unassembled WGS sequence"/>
</dbReference>
<dbReference type="AlphaFoldDB" id="A0A7W8JZA2"/>
<keyword evidence="1" id="KW-0812">Transmembrane</keyword>
<name>A0A7W8JZA2_9DEIO</name>
<comment type="caution">
    <text evidence="3">The sequence shown here is derived from an EMBL/GenBank/DDBJ whole genome shotgun (WGS) entry which is preliminary data.</text>
</comment>
<dbReference type="EMBL" id="JACHFL010000021">
    <property type="protein sequence ID" value="MBB5365725.1"/>
    <property type="molecule type" value="Genomic_DNA"/>
</dbReference>
<feature type="transmembrane region" description="Helical" evidence="1">
    <location>
        <begin position="203"/>
        <end position="223"/>
    </location>
</feature>
<keyword evidence="1" id="KW-1133">Transmembrane helix</keyword>
<feature type="transmembrane region" description="Helical" evidence="1">
    <location>
        <begin position="235"/>
        <end position="262"/>
    </location>
</feature>
<sequence length="330" mass="34129">MRKEWLKGTWLGVLAAVSVAFAAPTVTDPKTAEVYQGGLVTVTINNDQAVPLTATIRLVGENLDLSLVSSKEVPKQSVRVVPVKLTVPEANYVNGATTLRAQLVTRLSYTPTGGEEVVLLSTMPTTVHAQAAVLSSSPSLYWVPPLAALLLVILVATTTPARAGGMQAAEVRSGDSWLTSFTFISTLLSAIVGQLALDPANKVQLLIVGALVVALLAFAPLVYGAFVRNGSAPRFAFLLASGITIAAATLALTVAFLLASRLSGIVRSLGVDASAANDGETALKVALGVIAVGMAVFAVQSMRSALTTTSAAEDAPARDGVRWRTAPALL</sequence>
<evidence type="ECO:0000313" key="3">
    <source>
        <dbReference type="EMBL" id="MBB5365725.1"/>
    </source>
</evidence>
<feature type="transmembrane region" description="Helical" evidence="1">
    <location>
        <begin position="177"/>
        <end position="197"/>
    </location>
</feature>
<organism evidence="3 4">
    <name type="scientific">Deinococcus humi</name>
    <dbReference type="NCBI Taxonomy" id="662880"/>
    <lineage>
        <taxon>Bacteria</taxon>
        <taxon>Thermotogati</taxon>
        <taxon>Deinococcota</taxon>
        <taxon>Deinococci</taxon>
        <taxon>Deinococcales</taxon>
        <taxon>Deinococcaceae</taxon>
        <taxon>Deinococcus</taxon>
    </lineage>
</organism>
<reference evidence="3 4" key="1">
    <citation type="submission" date="2020-08" db="EMBL/GenBank/DDBJ databases">
        <title>Genomic Encyclopedia of Type Strains, Phase IV (KMG-IV): sequencing the most valuable type-strain genomes for metagenomic binning, comparative biology and taxonomic classification.</title>
        <authorList>
            <person name="Goeker M."/>
        </authorList>
    </citation>
    <scope>NUCLEOTIDE SEQUENCE [LARGE SCALE GENOMIC DNA]</scope>
    <source>
        <strain evidence="3 4">DSM 27939</strain>
    </source>
</reference>
<keyword evidence="2" id="KW-0732">Signal</keyword>
<accession>A0A7W8JZA2</accession>
<proteinExistence type="predicted"/>
<feature type="chain" id="PRO_5031385686" evidence="2">
    <location>
        <begin position="23"/>
        <end position="330"/>
    </location>
</feature>
<evidence type="ECO:0000256" key="2">
    <source>
        <dbReference type="SAM" id="SignalP"/>
    </source>
</evidence>